<dbReference type="AlphaFoldDB" id="A0A2H4SCG0"/>
<dbReference type="InterPro" id="IPR040976">
    <property type="entry name" value="Pkinase_fungal"/>
</dbReference>
<proteinExistence type="predicted"/>
<dbReference type="Pfam" id="PF17667">
    <property type="entry name" value="Pkinase_fungal"/>
    <property type="match status" value="1"/>
</dbReference>
<evidence type="ECO:0000256" key="2">
    <source>
        <dbReference type="ARBA" id="ARBA00011534"/>
    </source>
</evidence>
<dbReference type="SMART" id="SM00220">
    <property type="entry name" value="S_TKc"/>
    <property type="match status" value="1"/>
</dbReference>
<dbReference type="PANTHER" id="PTHR38248">
    <property type="entry name" value="FUNK1 6"/>
    <property type="match status" value="1"/>
</dbReference>
<dbReference type="GO" id="GO:0005524">
    <property type="term" value="F:ATP binding"/>
    <property type="evidence" value="ECO:0007669"/>
    <property type="project" value="InterPro"/>
</dbReference>
<dbReference type="Proteomes" id="UP000323067">
    <property type="component" value="Chromosome vi"/>
</dbReference>
<dbReference type="OrthoDB" id="5584477at2759"/>
<evidence type="ECO:0000256" key="3">
    <source>
        <dbReference type="ARBA" id="ARBA00012513"/>
    </source>
</evidence>
<name>A0A2H4SCG0_CORMI</name>
<sequence>MSTEPALQSLQNTLKENCYRDVGGFFRYFEDQSWSATVQNILHRPETADLVEELSASLWDLRRLDAMDEWFATFQSLFFAADHPTVRLRSEPIITSSSSYQASIRIGSHHLSAATGSTRIYGEYHHGAAPISSTDDDDFLRFAERALRVFNAQPARYFLHAFLIRGKTLELWVFDRSGAYSSGVLDIARDPNLPLRVLAGYGMMSDQESGMNMLIKSLCPGEGYSILPDRIPKLFLQPKTIVAPDYLVGRGTVCFAASASAATEPTIVVKFSWRVDTTPVELRVLERARDRKVWGVLRLLECKDLVNVADLRHGLDFPRLYVNRTLSCVITEPLGRPIRQFVSLYELLEVFRDLVKALKSLYMDGSILHRDIAIKNLVIATKYNEDTSEGILIDFDLALDLDEAPAVQQMVGSDGFMAIGILSGQPHTYRHDLESLFYVFLWLAIGNDCEHDHAHEILQTLPKTSRLWKWCSMDFNDVRQAKVADMSPDGFEHILNEFSARFAPLRGLATELHRLIFPIRDGGIFTKTETDQAAVERLYQGMVDAFNHSILALKD</sequence>
<dbReference type="VEuPathDB" id="FungiDB:CCM_03234"/>
<dbReference type="VEuPathDB" id="FungiDB:A9K55_005738"/>
<comment type="subunit">
    <text evidence="2">Component of the EKC/KEOPS complex composed of at least BUD32, CGI121, GON7, KAE1 and PCC1; the whole complex dimerizes.</text>
</comment>
<evidence type="ECO:0000256" key="6">
    <source>
        <dbReference type="ARBA" id="ARBA00030980"/>
    </source>
</evidence>
<dbReference type="SUPFAM" id="SSF56112">
    <property type="entry name" value="Protein kinase-like (PK-like)"/>
    <property type="match status" value="1"/>
</dbReference>
<dbReference type="InterPro" id="IPR000719">
    <property type="entry name" value="Prot_kinase_dom"/>
</dbReference>
<evidence type="ECO:0000313" key="12">
    <source>
        <dbReference type="Proteomes" id="UP000323067"/>
    </source>
</evidence>
<comment type="catalytic activity">
    <reaction evidence="9">
        <text>L-seryl-[protein] + ATP = O-phospho-L-seryl-[protein] + ADP + H(+)</text>
        <dbReference type="Rhea" id="RHEA:17989"/>
        <dbReference type="Rhea" id="RHEA-COMP:9863"/>
        <dbReference type="Rhea" id="RHEA-COMP:11604"/>
        <dbReference type="ChEBI" id="CHEBI:15378"/>
        <dbReference type="ChEBI" id="CHEBI:29999"/>
        <dbReference type="ChEBI" id="CHEBI:30616"/>
        <dbReference type="ChEBI" id="CHEBI:83421"/>
        <dbReference type="ChEBI" id="CHEBI:456216"/>
        <dbReference type="EC" id="2.7.11.1"/>
    </reaction>
</comment>
<feature type="domain" description="Protein kinase" evidence="10">
    <location>
        <begin position="242"/>
        <end position="516"/>
    </location>
</feature>
<evidence type="ECO:0000256" key="9">
    <source>
        <dbReference type="ARBA" id="ARBA00048679"/>
    </source>
</evidence>
<comment type="catalytic activity">
    <reaction evidence="8">
        <text>L-threonyl-[protein] + ATP = O-phospho-L-threonyl-[protein] + ADP + H(+)</text>
        <dbReference type="Rhea" id="RHEA:46608"/>
        <dbReference type="Rhea" id="RHEA-COMP:11060"/>
        <dbReference type="Rhea" id="RHEA-COMP:11605"/>
        <dbReference type="ChEBI" id="CHEBI:15378"/>
        <dbReference type="ChEBI" id="CHEBI:30013"/>
        <dbReference type="ChEBI" id="CHEBI:30616"/>
        <dbReference type="ChEBI" id="CHEBI:61977"/>
        <dbReference type="ChEBI" id="CHEBI:456216"/>
        <dbReference type="EC" id="2.7.11.1"/>
    </reaction>
</comment>
<dbReference type="InterPro" id="IPR011009">
    <property type="entry name" value="Kinase-like_dom_sf"/>
</dbReference>
<keyword evidence="11" id="KW-0808">Transferase</keyword>
<gene>
    <name evidence="11" type="ORF">A9K55_005738</name>
</gene>
<accession>A0A2H4SCG0</accession>
<evidence type="ECO:0000313" key="11">
    <source>
        <dbReference type="EMBL" id="ATY60777.1"/>
    </source>
</evidence>
<dbReference type="InterPro" id="IPR008266">
    <property type="entry name" value="Tyr_kinase_AS"/>
</dbReference>
<evidence type="ECO:0000256" key="4">
    <source>
        <dbReference type="ARBA" id="ARBA00013948"/>
    </source>
</evidence>
<dbReference type="PROSITE" id="PS50011">
    <property type="entry name" value="PROTEIN_KINASE_DOM"/>
    <property type="match status" value="1"/>
</dbReference>
<protein>
    <recommendedName>
        <fullName evidence="5">EKC/KEOPS complex subunit BUD32</fullName>
        <ecNumber evidence="3">2.7.11.1</ecNumber>
    </recommendedName>
    <alternativeName>
        <fullName evidence="6 7">Atypical Serine/threonine protein kinase BUD32</fullName>
    </alternativeName>
    <alternativeName>
        <fullName evidence="4">EKC/KEOPS complex subunit bud32</fullName>
    </alternativeName>
</protein>
<dbReference type="EMBL" id="CP023323">
    <property type="protein sequence ID" value="ATY60777.1"/>
    <property type="molecule type" value="Genomic_DNA"/>
</dbReference>
<evidence type="ECO:0000256" key="7">
    <source>
        <dbReference type="ARBA" id="ARBA00033194"/>
    </source>
</evidence>
<dbReference type="PROSITE" id="PS00109">
    <property type="entry name" value="PROTEIN_KINASE_TYR"/>
    <property type="match status" value="1"/>
</dbReference>
<dbReference type="EC" id="2.7.11.1" evidence="3"/>
<evidence type="ECO:0000256" key="8">
    <source>
        <dbReference type="ARBA" id="ARBA00047899"/>
    </source>
</evidence>
<evidence type="ECO:0000259" key="10">
    <source>
        <dbReference type="PROSITE" id="PS50011"/>
    </source>
</evidence>
<dbReference type="Gene3D" id="1.10.510.10">
    <property type="entry name" value="Transferase(Phosphotransferase) domain 1"/>
    <property type="match status" value="1"/>
</dbReference>
<comment type="function">
    <text evidence="1">Component of the EKC/KEOPS complex that is required for the formation of a threonylcarbamoyl group on adenosine at position 37 (t(6)A37) in tRNAs that read codons beginning with adenine. The complex is probably involved in the transfer of the threonylcarbamoyl moiety of threonylcarbamoyl-AMP (TC-AMP) to the N6 group of A37. BUD32 has ATPase activity in the context of the EKC/KEOPS complex and likely plays a supporting role to the catalytic subunit KAE1. The EKC/KEOPS complex also promotes both telomere uncapping and telomere elongation. The complex is required for efficient recruitment of transcriptional coactivators.</text>
</comment>
<dbReference type="PANTHER" id="PTHR38248:SF2">
    <property type="entry name" value="FUNK1 11"/>
    <property type="match status" value="1"/>
</dbReference>
<organism evidence="11 12">
    <name type="scientific">Cordyceps militaris</name>
    <name type="common">Caterpillar fungus</name>
    <name type="synonym">Clavaria militaris</name>
    <dbReference type="NCBI Taxonomy" id="73501"/>
    <lineage>
        <taxon>Eukaryota</taxon>
        <taxon>Fungi</taxon>
        <taxon>Dikarya</taxon>
        <taxon>Ascomycota</taxon>
        <taxon>Pezizomycotina</taxon>
        <taxon>Sordariomycetes</taxon>
        <taxon>Hypocreomycetidae</taxon>
        <taxon>Hypocreales</taxon>
        <taxon>Cordycipitaceae</taxon>
        <taxon>Cordyceps</taxon>
    </lineage>
</organism>
<dbReference type="GO" id="GO:0004674">
    <property type="term" value="F:protein serine/threonine kinase activity"/>
    <property type="evidence" value="ECO:0007669"/>
    <property type="project" value="UniProtKB-EC"/>
</dbReference>
<evidence type="ECO:0000256" key="5">
    <source>
        <dbReference type="ARBA" id="ARBA00019973"/>
    </source>
</evidence>
<keyword evidence="11" id="KW-0418">Kinase</keyword>
<evidence type="ECO:0000256" key="1">
    <source>
        <dbReference type="ARBA" id="ARBA00003747"/>
    </source>
</evidence>
<reference evidence="11 12" key="1">
    <citation type="journal article" date="2017" name="BMC Genomics">
        <title>Chromosome level assembly and secondary metabolite potential of the parasitic fungus Cordyceps militaris.</title>
        <authorList>
            <person name="Kramer G.J."/>
            <person name="Nodwell J.R."/>
        </authorList>
    </citation>
    <scope>NUCLEOTIDE SEQUENCE [LARGE SCALE GENOMIC DNA]</scope>
    <source>
        <strain evidence="11 12">ATCC 34164</strain>
    </source>
</reference>